<evidence type="ECO:0000256" key="1">
    <source>
        <dbReference type="SAM" id="MobiDB-lite"/>
    </source>
</evidence>
<sequence length="136" mass="13585">MRVPTCVVRVCASCSSDAAACSEICYTTELRGFAPGGIPGCTCSGSEAGARTGAGGCNCGQCYEKTQGVVDGFAINTDGTCTYGTDCGSCEYSRNASSSSSTDTGSSFVTATPSPVLASNGSSSTMNATSTGRTRR</sequence>
<organism evidence="2 3">
    <name type="scientific">Phytophthora lilii</name>
    <dbReference type="NCBI Taxonomy" id="2077276"/>
    <lineage>
        <taxon>Eukaryota</taxon>
        <taxon>Sar</taxon>
        <taxon>Stramenopiles</taxon>
        <taxon>Oomycota</taxon>
        <taxon>Peronosporomycetes</taxon>
        <taxon>Peronosporales</taxon>
        <taxon>Peronosporaceae</taxon>
        <taxon>Phytophthora</taxon>
    </lineage>
</organism>
<accession>A0A9W6X2R7</accession>
<evidence type="ECO:0000313" key="2">
    <source>
        <dbReference type="EMBL" id="GMF28635.1"/>
    </source>
</evidence>
<proteinExistence type="predicted"/>
<dbReference type="Proteomes" id="UP001165083">
    <property type="component" value="Unassembled WGS sequence"/>
</dbReference>
<dbReference type="AlphaFoldDB" id="A0A9W6X2R7"/>
<feature type="compositionally biased region" description="Polar residues" evidence="1">
    <location>
        <begin position="111"/>
        <end position="136"/>
    </location>
</feature>
<reference evidence="2" key="1">
    <citation type="submission" date="2023-04" db="EMBL/GenBank/DDBJ databases">
        <title>Phytophthora lilii NBRC 32176.</title>
        <authorList>
            <person name="Ichikawa N."/>
            <person name="Sato H."/>
            <person name="Tonouchi N."/>
        </authorList>
    </citation>
    <scope>NUCLEOTIDE SEQUENCE</scope>
    <source>
        <strain evidence="2">NBRC 32176</strain>
    </source>
</reference>
<dbReference type="EMBL" id="BSXW01000725">
    <property type="protein sequence ID" value="GMF28635.1"/>
    <property type="molecule type" value="Genomic_DNA"/>
</dbReference>
<protein>
    <submittedName>
        <fullName evidence="2">Unnamed protein product</fullName>
    </submittedName>
</protein>
<keyword evidence="3" id="KW-1185">Reference proteome</keyword>
<dbReference type="OrthoDB" id="127538at2759"/>
<name>A0A9W6X2R7_9STRA</name>
<evidence type="ECO:0000313" key="3">
    <source>
        <dbReference type="Proteomes" id="UP001165083"/>
    </source>
</evidence>
<feature type="compositionally biased region" description="Low complexity" evidence="1">
    <location>
        <begin position="92"/>
        <end position="110"/>
    </location>
</feature>
<gene>
    <name evidence="2" type="ORF">Plil01_001208900</name>
</gene>
<comment type="caution">
    <text evidence="2">The sequence shown here is derived from an EMBL/GenBank/DDBJ whole genome shotgun (WGS) entry which is preliminary data.</text>
</comment>
<feature type="region of interest" description="Disordered" evidence="1">
    <location>
        <begin position="92"/>
        <end position="136"/>
    </location>
</feature>